<dbReference type="SUPFAM" id="SSF111337">
    <property type="entry name" value="QueA-like"/>
    <property type="match status" value="1"/>
</dbReference>
<reference evidence="6 7" key="1">
    <citation type="submission" date="2016-09" db="EMBL/GenBank/DDBJ databases">
        <title>Genome-resolved meta-omics ties microbial dynamics to process performance in biotechnology for thiocyanate degradation.</title>
        <authorList>
            <person name="Kantor R.S."/>
            <person name="Huddy R.J."/>
            <person name="Iyer R."/>
            <person name="Thomas B.C."/>
            <person name="Brown C.T."/>
            <person name="Anantharaman K."/>
            <person name="Tringe S."/>
            <person name="Hettich R.L."/>
            <person name="Harrison S.T."/>
            <person name="Banfield J.F."/>
        </authorList>
    </citation>
    <scope>NUCLEOTIDE SEQUENCE [LARGE SCALE GENOMIC DNA]</scope>
    <source>
        <strain evidence="6">59-99</strain>
    </source>
</reference>
<dbReference type="Proteomes" id="UP000184233">
    <property type="component" value="Unassembled WGS sequence"/>
</dbReference>
<gene>
    <name evidence="5" type="primary">queA</name>
    <name evidence="6" type="ORF">BGO89_06345</name>
</gene>
<comment type="caution">
    <text evidence="6">The sequence shown here is derived from an EMBL/GenBank/DDBJ whole genome shotgun (WGS) entry which is preliminary data.</text>
</comment>
<dbReference type="GO" id="GO:0051075">
    <property type="term" value="F:S-adenosylmethionine:tRNA ribosyltransferase-isomerase activity"/>
    <property type="evidence" value="ECO:0007669"/>
    <property type="project" value="UniProtKB-EC"/>
</dbReference>
<dbReference type="EMBL" id="MKVH01000021">
    <property type="protein sequence ID" value="OJX57590.1"/>
    <property type="molecule type" value="Genomic_DNA"/>
</dbReference>
<comment type="catalytic activity">
    <reaction evidence="5">
        <text>7-aminomethyl-7-carbaguanosine(34) in tRNA + S-adenosyl-L-methionine = epoxyqueuosine(34) in tRNA + adenine + L-methionine + 2 H(+)</text>
        <dbReference type="Rhea" id="RHEA:32155"/>
        <dbReference type="Rhea" id="RHEA-COMP:10342"/>
        <dbReference type="Rhea" id="RHEA-COMP:18582"/>
        <dbReference type="ChEBI" id="CHEBI:15378"/>
        <dbReference type="ChEBI" id="CHEBI:16708"/>
        <dbReference type="ChEBI" id="CHEBI:57844"/>
        <dbReference type="ChEBI" id="CHEBI:59789"/>
        <dbReference type="ChEBI" id="CHEBI:82833"/>
        <dbReference type="ChEBI" id="CHEBI:194443"/>
        <dbReference type="EC" id="2.4.99.17"/>
    </reaction>
</comment>
<comment type="subcellular location">
    <subcellularLocation>
        <location evidence="5">Cytoplasm</location>
    </subcellularLocation>
</comment>
<dbReference type="UniPathway" id="UPA00392"/>
<dbReference type="GO" id="GO:0005737">
    <property type="term" value="C:cytoplasm"/>
    <property type="evidence" value="ECO:0007669"/>
    <property type="project" value="UniProtKB-SubCell"/>
</dbReference>
<comment type="subunit">
    <text evidence="5">Monomer.</text>
</comment>
<evidence type="ECO:0000256" key="2">
    <source>
        <dbReference type="ARBA" id="ARBA00022679"/>
    </source>
</evidence>
<dbReference type="InterPro" id="IPR036100">
    <property type="entry name" value="QueA_sf"/>
</dbReference>
<proteinExistence type="inferred from homology"/>
<dbReference type="PANTHER" id="PTHR30307:SF0">
    <property type="entry name" value="S-ADENOSYLMETHIONINE:TRNA RIBOSYLTRANSFERASE-ISOMERASE"/>
    <property type="match status" value="1"/>
</dbReference>
<keyword evidence="1 5" id="KW-0963">Cytoplasm</keyword>
<evidence type="ECO:0000256" key="3">
    <source>
        <dbReference type="ARBA" id="ARBA00022691"/>
    </source>
</evidence>
<dbReference type="Gene3D" id="2.40.10.240">
    <property type="entry name" value="QueA-like"/>
    <property type="match status" value="1"/>
</dbReference>
<accession>A0A1M3KYY8</accession>
<dbReference type="HAMAP" id="MF_00113">
    <property type="entry name" value="QueA"/>
    <property type="match status" value="1"/>
</dbReference>
<dbReference type="EC" id="2.4.99.17" evidence="5"/>
<evidence type="ECO:0000256" key="1">
    <source>
        <dbReference type="ARBA" id="ARBA00022490"/>
    </source>
</evidence>
<comment type="pathway">
    <text evidence="5">tRNA modification; tRNA-queuosine biosynthesis.</text>
</comment>
<dbReference type="InterPro" id="IPR003699">
    <property type="entry name" value="QueA"/>
</dbReference>
<evidence type="ECO:0000256" key="5">
    <source>
        <dbReference type="HAMAP-Rule" id="MF_00113"/>
    </source>
</evidence>
<sequence length="424" mass="46910">MRYAPHSERLHTTGNYIMDLSRYTYDLPEQRIARHPLEERDSSRLLVADVEEGTIRHRVFSDIADLLPEGSMLVVNRTRVIAARLQLFKPTGGRVEVFLVNPVAPSPDPAIVLASREPSDWECLIGGRHVLQDMVLVDRISGDANLRAVVLSKTDGEATVRLQWSTGGTLSAILEEYGSVPLPPYLHRDAEESDKERYQTVFAREEGSVAAPTAGLHFTPRVMDALGEKGVATAAVTLHVGMGTFKPVSAADVRDHVMHRERIGIARTELERIVEHTAHDEAWITVVGTTSLRTLESVYLFGARLVRDGFDTDGLDIGQWDALDTTLTSVSRHDAFDAVLEWMKANDMETCWGTTAVMLLPGAAIRSCDALVTNFHQPGSTLLLLVAALCGEPFWRTIYGTALADGYRFLSYGDSSLIMRRSLR</sequence>
<keyword evidence="2 5" id="KW-0808">Transferase</keyword>
<keyword evidence="3 5" id="KW-0949">S-adenosyl-L-methionine</keyword>
<dbReference type="Gene3D" id="3.40.1780.10">
    <property type="entry name" value="QueA-like"/>
    <property type="match status" value="2"/>
</dbReference>
<dbReference type="Pfam" id="PF02547">
    <property type="entry name" value="Queuosine_synth"/>
    <property type="match status" value="1"/>
</dbReference>
<dbReference type="PANTHER" id="PTHR30307">
    <property type="entry name" value="S-ADENOSYLMETHIONINE:TRNA RIBOSYLTRANSFERASE-ISOMERASE"/>
    <property type="match status" value="1"/>
</dbReference>
<protein>
    <recommendedName>
        <fullName evidence="5">S-adenosylmethionine:tRNA ribosyltransferase-isomerase</fullName>
        <ecNumber evidence="5">2.4.99.17</ecNumber>
    </recommendedName>
    <alternativeName>
        <fullName evidence="5">Queuosine biosynthesis protein QueA</fullName>
    </alternativeName>
</protein>
<comment type="similarity">
    <text evidence="5">Belongs to the QueA family.</text>
</comment>
<name>A0A1M3KYY8_9BACT</name>
<dbReference type="InterPro" id="IPR042118">
    <property type="entry name" value="QueA_dom1"/>
</dbReference>
<evidence type="ECO:0000313" key="6">
    <source>
        <dbReference type="EMBL" id="OJX57590.1"/>
    </source>
</evidence>
<keyword evidence="4 5" id="KW-0671">Queuosine biosynthesis</keyword>
<comment type="function">
    <text evidence="5">Transfers and isomerizes the ribose moiety from AdoMet to the 7-aminomethyl group of 7-deazaguanine (preQ1-tRNA) to give epoxyqueuosine (oQ-tRNA).</text>
</comment>
<evidence type="ECO:0000313" key="7">
    <source>
        <dbReference type="Proteomes" id="UP000184233"/>
    </source>
</evidence>
<dbReference type="GO" id="GO:0008616">
    <property type="term" value="P:tRNA queuosine(34) biosynthetic process"/>
    <property type="evidence" value="ECO:0007669"/>
    <property type="project" value="UniProtKB-UniRule"/>
</dbReference>
<organism evidence="6 7">
    <name type="scientific">Candidatus Kapaibacterium thiocyanatum</name>
    <dbReference type="NCBI Taxonomy" id="1895771"/>
    <lineage>
        <taxon>Bacteria</taxon>
        <taxon>Pseudomonadati</taxon>
        <taxon>Candidatus Kapaibacteriota</taxon>
        <taxon>Candidatus Kapaibacteriia</taxon>
        <taxon>Candidatus Kapaibacteriales</taxon>
        <taxon>Candidatus Kapaibacteriaceae</taxon>
        <taxon>Candidatus Kapaibacterium</taxon>
    </lineage>
</organism>
<dbReference type="STRING" id="1895771.BGO89_06345"/>
<dbReference type="InterPro" id="IPR042119">
    <property type="entry name" value="QueA_dom2"/>
</dbReference>
<evidence type="ECO:0000256" key="4">
    <source>
        <dbReference type="ARBA" id="ARBA00022785"/>
    </source>
</evidence>
<dbReference type="AlphaFoldDB" id="A0A1M3KYY8"/>